<dbReference type="AlphaFoldDB" id="A0A1N7RZE5"/>
<name>A0A1N7RZE5_9BURK</name>
<organism evidence="2 3">
    <name type="scientific">Paraburkholderia piptadeniae</name>
    <dbReference type="NCBI Taxonomy" id="1701573"/>
    <lineage>
        <taxon>Bacteria</taxon>
        <taxon>Pseudomonadati</taxon>
        <taxon>Pseudomonadota</taxon>
        <taxon>Betaproteobacteria</taxon>
        <taxon>Burkholderiales</taxon>
        <taxon>Burkholderiaceae</taxon>
        <taxon>Paraburkholderia</taxon>
    </lineage>
</organism>
<protein>
    <submittedName>
        <fullName evidence="2">Uncharacterized protein</fullName>
    </submittedName>
</protein>
<evidence type="ECO:0000313" key="2">
    <source>
        <dbReference type="EMBL" id="SIT40443.1"/>
    </source>
</evidence>
<accession>A0A1N7RZE5</accession>
<gene>
    <name evidence="2" type="ORF">BN2476_240156</name>
</gene>
<keyword evidence="1" id="KW-1133">Transmembrane helix</keyword>
<feature type="transmembrane region" description="Helical" evidence="1">
    <location>
        <begin position="91"/>
        <end position="109"/>
    </location>
</feature>
<dbReference type="EMBL" id="CYGY02000024">
    <property type="protein sequence ID" value="SIT40443.1"/>
    <property type="molecule type" value="Genomic_DNA"/>
</dbReference>
<proteinExistence type="predicted"/>
<sequence>MPYCASSWNKDVCKCDRQAKTHCAHDCAQQIIRLSNEPGPVANDGSGVLLGAQIALVIQPFLARAALVVFPVRRSIRRGAVLVRRVRCRWLIARAAGWALIALRMARGAPQCGMSHDGRLQGRLLPERGVDRAASP</sequence>
<evidence type="ECO:0000313" key="3">
    <source>
        <dbReference type="Proteomes" id="UP000195569"/>
    </source>
</evidence>
<keyword evidence="1" id="KW-0812">Transmembrane</keyword>
<evidence type="ECO:0000256" key="1">
    <source>
        <dbReference type="SAM" id="Phobius"/>
    </source>
</evidence>
<feature type="transmembrane region" description="Helical" evidence="1">
    <location>
        <begin position="48"/>
        <end position="70"/>
    </location>
</feature>
<dbReference type="Proteomes" id="UP000195569">
    <property type="component" value="Unassembled WGS sequence"/>
</dbReference>
<keyword evidence="1" id="KW-0472">Membrane</keyword>
<comment type="caution">
    <text evidence="2">The sequence shown here is derived from an EMBL/GenBank/DDBJ whole genome shotgun (WGS) entry which is preliminary data.</text>
</comment>
<keyword evidence="3" id="KW-1185">Reference proteome</keyword>
<reference evidence="2" key="1">
    <citation type="submission" date="2016-12" db="EMBL/GenBank/DDBJ databases">
        <authorList>
            <person name="Moulin L."/>
        </authorList>
    </citation>
    <scope>NUCLEOTIDE SEQUENCE [LARGE SCALE GENOMIC DNA]</scope>
    <source>
        <strain evidence="2">STM 7183</strain>
    </source>
</reference>